<evidence type="ECO:0000256" key="4">
    <source>
        <dbReference type="ARBA" id="ARBA00022475"/>
    </source>
</evidence>
<dbReference type="InterPro" id="IPR001952">
    <property type="entry name" value="Alkaline_phosphatase"/>
</dbReference>
<evidence type="ECO:0000256" key="8">
    <source>
        <dbReference type="ARBA" id="ARBA00022801"/>
    </source>
</evidence>
<feature type="binding site" evidence="15">
    <location>
        <position position="71"/>
    </location>
    <ligand>
        <name>Mg(2+)</name>
        <dbReference type="ChEBI" id="CHEBI:18420"/>
    </ligand>
</feature>
<evidence type="ECO:0000256" key="3">
    <source>
        <dbReference type="ARBA" id="ARBA00012647"/>
    </source>
</evidence>
<protein>
    <recommendedName>
        <fullName evidence="3 17">Alkaline phosphatase</fullName>
        <ecNumber evidence="3 17">3.1.3.1</ecNumber>
    </recommendedName>
</protein>
<dbReference type="FunFam" id="3.40.720.10:FF:000008">
    <property type="entry name" value="Alkaline phosphatase"/>
    <property type="match status" value="1"/>
</dbReference>
<feature type="binding site" evidence="15">
    <location>
        <position position="476"/>
    </location>
    <ligand>
        <name>Zn(2+)</name>
        <dbReference type="ChEBI" id="CHEBI:29105"/>
        <label>2</label>
    </ligand>
</feature>
<comment type="cofactor">
    <cofactor evidence="15">
        <name>Mg(2+)</name>
        <dbReference type="ChEBI" id="CHEBI:18420"/>
    </cofactor>
    <text evidence="15">Binds 1 Mg(2+) ion.</text>
</comment>
<evidence type="ECO:0000256" key="5">
    <source>
        <dbReference type="ARBA" id="ARBA00022553"/>
    </source>
</evidence>
<dbReference type="OrthoDB" id="5818554at2759"/>
<comment type="catalytic activity">
    <reaction evidence="17">
        <text>a phosphate monoester + H2O = an alcohol + phosphate</text>
        <dbReference type="Rhea" id="RHEA:15017"/>
        <dbReference type="ChEBI" id="CHEBI:15377"/>
        <dbReference type="ChEBI" id="CHEBI:30879"/>
        <dbReference type="ChEBI" id="CHEBI:43474"/>
        <dbReference type="ChEBI" id="CHEBI:67140"/>
        <dbReference type="EC" id="3.1.3.1"/>
    </reaction>
</comment>
<dbReference type="EMBL" id="GDIQ01099604">
    <property type="protein sequence ID" value="JAL52122.1"/>
    <property type="molecule type" value="Transcribed_RNA"/>
</dbReference>
<evidence type="ECO:0000256" key="9">
    <source>
        <dbReference type="ARBA" id="ARBA00022833"/>
    </source>
</evidence>
<reference evidence="19" key="1">
    <citation type="submission" date="2015-10" db="EMBL/GenBank/DDBJ databases">
        <title>EvidentialGene: Evidence-directed Construction of Complete mRNA Transcriptomes without Genomes.</title>
        <authorList>
            <person name="Gilbert D.G."/>
        </authorList>
    </citation>
    <scope>NUCLEOTIDE SEQUENCE</scope>
</reference>
<feature type="binding site" evidence="15">
    <location>
        <position position="395"/>
    </location>
    <ligand>
        <name>Zn(2+)</name>
        <dbReference type="ChEBI" id="CHEBI:29105"/>
        <label>2</label>
    </ligand>
</feature>
<evidence type="ECO:0000256" key="13">
    <source>
        <dbReference type="ARBA" id="ARBA00023288"/>
    </source>
</evidence>
<dbReference type="PANTHER" id="PTHR11596:SF5">
    <property type="entry name" value="ALKALINE PHOSPHATASE"/>
    <property type="match status" value="1"/>
</dbReference>
<dbReference type="InterPro" id="IPR018299">
    <property type="entry name" value="Alkaline_phosphatase_AS"/>
</dbReference>
<proteinExistence type="inferred from homology"/>
<keyword evidence="11" id="KW-0472">Membrane</keyword>
<keyword evidence="4" id="KW-1003">Cell membrane</keyword>
<dbReference type="CDD" id="cd16012">
    <property type="entry name" value="ALP"/>
    <property type="match status" value="1"/>
</dbReference>
<dbReference type="GO" id="GO:0098552">
    <property type="term" value="C:side of membrane"/>
    <property type="evidence" value="ECO:0007669"/>
    <property type="project" value="UniProtKB-KW"/>
</dbReference>
<evidence type="ECO:0000256" key="14">
    <source>
        <dbReference type="PIRSR" id="PIRSR601952-1"/>
    </source>
</evidence>
<sequence>MKGMILAIFFLLSGFGNVAASEPSTTESEPPQILNEDQGFWYAQGKEDLLRALNRQLNLNTAKNVIFFLGDGMGVSTVTAARIHAGQKLGELGEENYLSFEKFPNLGLLKTYNVDRQVADSAGSATSYLTGVKGRYGTLGLDVSAPFNVCRSDLGTKPNVDSVLKWAQDAGKATGFVTTTRVTHATPAGLYAHTANRDWECDSQVPLANRHQCKDIARQLIEDEPGRNIKIILGGGRQVFEAANDNGTTNWPCKRGDNMDLIEAWKVDKKNRDKSYLFLENRDGLLNTNLDDADFILGLFSINHIPYELDRVEDPKVGALAPGIEEMTEKAIRFLQKKSTNGFFLLVEGGRIDHAHHKNNALLALEETVAMHKAVAIAQRLTDNKDTLIVVTADHSHTFNINGYPVRGNKITGVGGVGDNGYNYTTLSYSSGPGFWKNVNNGTTDPHKPWLDASTLDVHNKTYRQLSQIPAYDAYHGGEDVAVYATGPMSHLFHGVHEQSYVAHVVGHAACMGPYVSVCDVPKPEPQSAGVSTISSHFTILLMAFAVSTTMCGQ</sequence>
<comment type="subcellular location">
    <subcellularLocation>
        <location evidence="1">Cell membrane</location>
        <topology evidence="1">Lipid-anchor</topology>
        <topology evidence="1">GPI-anchor</topology>
    </subcellularLocation>
</comment>
<dbReference type="GO" id="GO:0005886">
    <property type="term" value="C:plasma membrane"/>
    <property type="evidence" value="ECO:0007669"/>
    <property type="project" value="UniProtKB-SubCell"/>
</dbReference>
<feature type="active site" description="Phosphoserine intermediate" evidence="14">
    <location>
        <position position="121"/>
    </location>
</feature>
<organism evidence="19">
    <name type="scientific">Daphnia magna</name>
    <dbReference type="NCBI Taxonomy" id="35525"/>
    <lineage>
        <taxon>Eukaryota</taxon>
        <taxon>Metazoa</taxon>
        <taxon>Ecdysozoa</taxon>
        <taxon>Arthropoda</taxon>
        <taxon>Crustacea</taxon>
        <taxon>Branchiopoda</taxon>
        <taxon>Diplostraca</taxon>
        <taxon>Cladocera</taxon>
        <taxon>Anomopoda</taxon>
        <taxon>Daphniidae</taxon>
        <taxon>Daphnia</taxon>
    </lineage>
</organism>
<evidence type="ECO:0000256" key="1">
    <source>
        <dbReference type="ARBA" id="ARBA00004609"/>
    </source>
</evidence>
<evidence type="ECO:0000256" key="16">
    <source>
        <dbReference type="RuleBase" id="RU003946"/>
    </source>
</evidence>
<feature type="binding site" evidence="15">
    <location>
        <position position="357"/>
    </location>
    <ligand>
        <name>Zn(2+)</name>
        <dbReference type="ChEBI" id="CHEBI:29105"/>
        <label>2</label>
    </ligand>
</feature>
<name>A0A0N8CA82_9CRUS</name>
<feature type="binding site" evidence="15">
    <location>
        <position position="71"/>
    </location>
    <ligand>
        <name>Zn(2+)</name>
        <dbReference type="ChEBI" id="CHEBI:29105"/>
        <label>2</label>
    </ligand>
</feature>
<feature type="chain" id="PRO_5007420635" description="Alkaline phosphatase" evidence="18">
    <location>
        <begin position="21"/>
        <end position="554"/>
    </location>
</feature>
<keyword evidence="8 17" id="KW-0378">Hydrolase</keyword>
<evidence type="ECO:0000256" key="12">
    <source>
        <dbReference type="ARBA" id="ARBA00023180"/>
    </source>
</evidence>
<comment type="cofactor">
    <cofactor evidence="15">
        <name>Zn(2+)</name>
        <dbReference type="ChEBI" id="CHEBI:29105"/>
    </cofactor>
    <text evidence="15">Binds 2 Zn(2+) ions.</text>
</comment>
<evidence type="ECO:0000256" key="17">
    <source>
        <dbReference type="RuleBase" id="RU003947"/>
    </source>
</evidence>
<dbReference type="PANTHER" id="PTHR11596">
    <property type="entry name" value="ALKALINE PHOSPHATASE"/>
    <property type="match status" value="1"/>
</dbReference>
<dbReference type="EMBL" id="GDIQ01063119">
    <property type="protein sequence ID" value="JAN31618.1"/>
    <property type="molecule type" value="Transcribed_RNA"/>
</dbReference>
<keyword evidence="18" id="KW-0732">Signal</keyword>
<dbReference type="Pfam" id="PF00245">
    <property type="entry name" value="Alk_phosphatase"/>
    <property type="match status" value="1"/>
</dbReference>
<feature type="binding site" evidence="15">
    <location>
        <position position="353"/>
    </location>
    <ligand>
        <name>Zn(2+)</name>
        <dbReference type="ChEBI" id="CHEBI:29105"/>
        <label>1</label>
    </ligand>
</feature>
<accession>A0A0N8CA82</accession>
<evidence type="ECO:0000256" key="7">
    <source>
        <dbReference type="ARBA" id="ARBA00022723"/>
    </source>
</evidence>
<feature type="binding site" evidence="15">
    <location>
        <position position="186"/>
    </location>
    <ligand>
        <name>Mg(2+)</name>
        <dbReference type="ChEBI" id="CHEBI:18420"/>
    </ligand>
</feature>
<evidence type="ECO:0000256" key="6">
    <source>
        <dbReference type="ARBA" id="ARBA00022622"/>
    </source>
</evidence>
<keyword evidence="5" id="KW-0597">Phosphoprotein</keyword>
<keyword evidence="9 15" id="KW-0862">Zinc</keyword>
<dbReference type="EMBL" id="GDIQ01099603">
    <property type="protein sequence ID" value="JAL52123.1"/>
    <property type="molecule type" value="Transcribed_RNA"/>
</dbReference>
<dbReference type="InterPro" id="IPR017850">
    <property type="entry name" value="Alkaline_phosphatase_core_sf"/>
</dbReference>
<keyword evidence="13" id="KW-0449">Lipoprotein</keyword>
<evidence type="ECO:0000313" key="19">
    <source>
        <dbReference type="EMBL" id="JAL52123.1"/>
    </source>
</evidence>
<dbReference type="PRINTS" id="PR00113">
    <property type="entry name" value="ALKPHPHTASE"/>
</dbReference>
<dbReference type="PROSITE" id="PS00123">
    <property type="entry name" value="ALKALINE_PHOSPHATASE"/>
    <property type="match status" value="1"/>
</dbReference>
<feature type="binding site" evidence="15">
    <location>
        <position position="348"/>
    </location>
    <ligand>
        <name>Mg(2+)</name>
        <dbReference type="ChEBI" id="CHEBI:18420"/>
    </ligand>
</feature>
<feature type="signal peptide" evidence="18">
    <location>
        <begin position="1"/>
        <end position="20"/>
    </location>
</feature>
<keyword evidence="10 15" id="KW-0460">Magnesium</keyword>
<dbReference type="Gene3D" id="3.40.720.10">
    <property type="entry name" value="Alkaline Phosphatase, subunit A"/>
    <property type="match status" value="1"/>
</dbReference>
<keyword evidence="7 15" id="KW-0479">Metal-binding</keyword>
<evidence type="ECO:0000256" key="10">
    <source>
        <dbReference type="ARBA" id="ARBA00022842"/>
    </source>
</evidence>
<keyword evidence="12" id="KW-0325">Glycoprotein</keyword>
<feature type="binding site" evidence="15">
    <location>
        <position position="394"/>
    </location>
    <ligand>
        <name>Zn(2+)</name>
        <dbReference type="ChEBI" id="CHEBI:29105"/>
        <label>2</label>
    </ligand>
</feature>
<dbReference type="GO" id="GO:0004035">
    <property type="term" value="F:alkaline phosphatase activity"/>
    <property type="evidence" value="ECO:0007669"/>
    <property type="project" value="UniProtKB-EC"/>
</dbReference>
<dbReference type="GO" id="GO:0046872">
    <property type="term" value="F:metal ion binding"/>
    <property type="evidence" value="ECO:0007669"/>
    <property type="project" value="UniProtKB-KW"/>
</dbReference>
<dbReference type="SUPFAM" id="SSF53649">
    <property type="entry name" value="Alkaline phosphatase-like"/>
    <property type="match status" value="1"/>
</dbReference>
<dbReference type="EC" id="3.1.3.1" evidence="3 17"/>
<evidence type="ECO:0000256" key="15">
    <source>
        <dbReference type="PIRSR" id="PIRSR601952-2"/>
    </source>
</evidence>
<evidence type="ECO:0000256" key="18">
    <source>
        <dbReference type="SAM" id="SignalP"/>
    </source>
</evidence>
<feature type="binding site" evidence="15">
    <location>
        <position position="184"/>
    </location>
    <ligand>
        <name>Mg(2+)</name>
        <dbReference type="ChEBI" id="CHEBI:18420"/>
    </ligand>
</feature>
<evidence type="ECO:0000256" key="2">
    <source>
        <dbReference type="ARBA" id="ARBA00005984"/>
    </source>
</evidence>
<dbReference type="AlphaFoldDB" id="A0A0N8CA82"/>
<comment type="similarity">
    <text evidence="2 16">Belongs to the alkaline phosphatase family.</text>
</comment>
<dbReference type="SMART" id="SM00098">
    <property type="entry name" value="alkPPc"/>
    <property type="match status" value="1"/>
</dbReference>
<keyword evidence="6" id="KW-0336">GPI-anchor</keyword>
<evidence type="ECO:0000256" key="11">
    <source>
        <dbReference type="ARBA" id="ARBA00023136"/>
    </source>
</evidence>